<keyword evidence="8" id="KW-1171">Viral genome ejection through host cell envelope</keyword>
<dbReference type="EMBL" id="AP013542">
    <property type="protein sequence ID" value="BAQ94152.1"/>
    <property type="molecule type" value="Genomic_DNA"/>
</dbReference>
<evidence type="ECO:0000256" key="8">
    <source>
        <dbReference type="ARBA" id="ARBA00023009"/>
    </source>
</evidence>
<protein>
    <submittedName>
        <fullName evidence="11">Head-to-tail joining protein</fullName>
    </submittedName>
</protein>
<evidence type="ECO:0000256" key="2">
    <source>
        <dbReference type="ARBA" id="ARBA00004328"/>
    </source>
</evidence>
<comment type="function">
    <text evidence="1">Forms the portal vertex of the capsid. This portal plays critical roles in head assembly, genome packaging, neck/tail attachment, and genome ejection. The portal protein multimerizes as a single ring-shaped homododecamer arranged around a central channel.</text>
</comment>
<evidence type="ECO:0000256" key="3">
    <source>
        <dbReference type="ARBA" id="ARBA00022470"/>
    </source>
</evidence>
<accession>A0A6S4P9V6</accession>
<organism evidence="11 12">
    <name type="scientific">uncultured phage_MedDCM-OCT-S35-C6</name>
    <dbReference type="NCBI Taxonomy" id="2741075"/>
    <lineage>
        <taxon>Viruses</taxon>
        <taxon>Duplodnaviria</taxon>
        <taxon>Heunggongvirae</taxon>
        <taxon>Uroviricota</taxon>
        <taxon>Caudoviricetes</taxon>
        <taxon>Autographivirales</taxon>
        <taxon>Pelagivirus</taxon>
        <taxon>Pelagivirus S35C6</taxon>
    </lineage>
</organism>
<dbReference type="GO" id="GO:0099002">
    <property type="term" value="P:symbiont genome ejection through host cell envelope, short tail mechanism"/>
    <property type="evidence" value="ECO:0007669"/>
    <property type="project" value="UniProtKB-KW"/>
</dbReference>
<dbReference type="GeneID" id="55412469"/>
<evidence type="ECO:0000256" key="5">
    <source>
        <dbReference type="ARBA" id="ARBA00022612"/>
    </source>
</evidence>
<dbReference type="RefSeq" id="YP_010761239.1">
    <property type="nucleotide sequence ID" value="NC_047702.1"/>
</dbReference>
<keyword evidence="4" id="KW-1162">Viral penetration into host cytoplasm</keyword>
<evidence type="ECO:0000256" key="7">
    <source>
        <dbReference type="ARBA" id="ARBA00022950"/>
    </source>
</evidence>
<dbReference type="Proteomes" id="UP000504827">
    <property type="component" value="Segment"/>
</dbReference>
<evidence type="ECO:0000313" key="12">
    <source>
        <dbReference type="Proteomes" id="UP000504827"/>
    </source>
</evidence>
<evidence type="ECO:0000256" key="6">
    <source>
        <dbReference type="ARBA" id="ARBA00022844"/>
    </source>
</evidence>
<keyword evidence="12" id="KW-1185">Reference proteome</keyword>
<name>A0A6S4P9V6_9CAUD</name>
<dbReference type="GO" id="GO:0044423">
    <property type="term" value="C:virion component"/>
    <property type="evidence" value="ECO:0007669"/>
    <property type="project" value="UniProtKB-KW"/>
</dbReference>
<evidence type="ECO:0000313" key="11">
    <source>
        <dbReference type="EMBL" id="BAQ94152.1"/>
    </source>
</evidence>
<evidence type="ECO:0000256" key="4">
    <source>
        <dbReference type="ARBA" id="ARBA00022595"/>
    </source>
</evidence>
<keyword evidence="7" id="KW-0118">Viral capsid assembly</keyword>
<keyword evidence="6" id="KW-0946">Virion</keyword>
<evidence type="ECO:0000256" key="1">
    <source>
        <dbReference type="ARBA" id="ARBA00003421"/>
    </source>
</evidence>
<comment type="subcellular location">
    <subcellularLocation>
        <location evidence="2">Virion</location>
    </subcellularLocation>
</comment>
<keyword evidence="10" id="KW-1160">Virus entry into host cell</keyword>
<sequence>MEYAGSLQKVNTAKERYSKLTTEREHYLDRAEECSELTIPSLIKPDGFTSSSELYNPFQSVGARGVNNLASKLLLLLLPPNSPFFRLQISGDAKKELEENKDMKTDIEKSLSVIEKEVSSKIEQLALRVSVFEALKHLIVGGNVLTYLPKKGSMRVFPLSQYVVRRDASGNVLEIVIKEKASILSLGKEVTAQVISDPEYKADEEIELYTHVYKLDENEFYVCQEVNGIKIPESVGTFKKERMPYQALRMVRVDNEDYGRGYVEEFIGDLKSLEGLSQALVESAAASSKIVFMVRPNSVTRKKDLAMTRNGDIITGTADDVSVLQAQKQYDLQVVEKSIAKLEERMSYAFLLHTAIQRDAERVTAQEIRYMAEQLETAMGGIYSLLSQEFQLPLVAILMKRMEQSSEIPKLPKGTVQPTIITGIEALGRGNDLQKLREFVAEIGNLAQINPQVVQALNPDDLIKRIAIGLGIDTDGLLKSQEQLAEEQAAEAEQMEQQQMMQMAEKAVPQVANNLTKPQ</sequence>
<keyword evidence="3" id="KW-1244">Viral short tail ejection system</keyword>
<reference evidence="11 12" key="1">
    <citation type="journal article" date="2013" name="PLoS Genet.">
        <title>Expanding the Marine Virosphere Using Metagenomics.</title>
        <authorList>
            <person name="Mizuno C.M."/>
            <person name="Rodriguez-Valera F."/>
            <person name="Kimes N.E."/>
            <person name="Ghai R."/>
        </authorList>
    </citation>
    <scope>NUCLEOTIDE SEQUENCE [LARGE SCALE GENOMIC DNA]</scope>
    <source>
        <strain evidence="11">UvMED-CGR-U-MedDCM-OCT-S35-C6</strain>
    </source>
</reference>
<dbReference type="KEGG" id="vg:55412469"/>
<evidence type="ECO:0000256" key="9">
    <source>
        <dbReference type="ARBA" id="ARBA00023219"/>
    </source>
</evidence>
<dbReference type="Pfam" id="PF12236">
    <property type="entry name" value="Head-tail_con"/>
    <property type="match status" value="1"/>
</dbReference>
<proteinExistence type="predicted"/>
<keyword evidence="5" id="KW-1188">Viral release from host cell</keyword>
<evidence type="ECO:0000256" key="10">
    <source>
        <dbReference type="ARBA" id="ARBA00023296"/>
    </source>
</evidence>
<dbReference type="InterPro" id="IPR020991">
    <property type="entry name" value="Connector_podovirus"/>
</dbReference>
<keyword evidence="9" id="KW-0231">Viral genome packaging</keyword>